<protein>
    <recommendedName>
        <fullName evidence="1">Serine aminopeptidase S33 domain-containing protein</fullName>
    </recommendedName>
</protein>
<reference evidence="2" key="1">
    <citation type="submission" date="2022-07" db="EMBL/GenBank/DDBJ databases">
        <title>Phylogenomic reconstructions and comparative analyses of Kickxellomycotina fungi.</title>
        <authorList>
            <person name="Reynolds N.K."/>
            <person name="Stajich J.E."/>
            <person name="Barry K."/>
            <person name="Grigoriev I.V."/>
            <person name="Crous P."/>
            <person name="Smith M.E."/>
        </authorList>
    </citation>
    <scope>NUCLEOTIDE SEQUENCE</scope>
    <source>
        <strain evidence="2">NRRL 3115</strain>
    </source>
</reference>
<evidence type="ECO:0000313" key="2">
    <source>
        <dbReference type="EMBL" id="KAJ2677494.1"/>
    </source>
</evidence>
<comment type="caution">
    <text evidence="2">The sequence shown here is derived from an EMBL/GenBank/DDBJ whole genome shotgun (WGS) entry which is preliminary data.</text>
</comment>
<dbReference type="SUPFAM" id="SSF53474">
    <property type="entry name" value="alpha/beta-Hydrolases"/>
    <property type="match status" value="1"/>
</dbReference>
<dbReference type="Gene3D" id="3.40.50.1820">
    <property type="entry name" value="alpha/beta hydrolase"/>
    <property type="match status" value="1"/>
</dbReference>
<feature type="domain" description="Serine aminopeptidase S33" evidence="1">
    <location>
        <begin position="38"/>
        <end position="158"/>
    </location>
</feature>
<evidence type="ECO:0000259" key="1">
    <source>
        <dbReference type="Pfam" id="PF12146"/>
    </source>
</evidence>
<proteinExistence type="predicted"/>
<name>A0A9W8KYN4_9FUNG</name>
<accession>A0A9W8KYN4</accession>
<dbReference type="PANTHER" id="PTHR42886">
    <property type="entry name" value="RE40534P-RELATED"/>
    <property type="match status" value="1"/>
</dbReference>
<gene>
    <name evidence="2" type="ORF">GGI25_003129</name>
</gene>
<dbReference type="InterPro" id="IPR022742">
    <property type="entry name" value="Hydrolase_4"/>
</dbReference>
<evidence type="ECO:0000313" key="3">
    <source>
        <dbReference type="Proteomes" id="UP001151518"/>
    </source>
</evidence>
<sequence>MDPTTATTATTTMETTTEYYIPTADAQLHARLVLPAAPIGVFIVSHGLLDSKDSKLFAALQAMLAGESIGSLAFDFRGNGRSTGSTGYGNYLDEAEDLRRVVEHAAERHKVIGLIGHSKGASSMLLFAAKYPYRCPPLVVSISARFFVGREPPRRWKPEQLEQLARDGRFMWRVHGSREYWITEEQLRLRRSTDMAAVRGLPLHRCFVLNVMGAQDRVVPEDDVLEYDRQRPRANTLGCRRRPLLDTAL</sequence>
<dbReference type="AlphaFoldDB" id="A0A9W8KYN4"/>
<dbReference type="OrthoDB" id="9988524at2759"/>
<dbReference type="Pfam" id="PF12146">
    <property type="entry name" value="Hydrolase_4"/>
    <property type="match status" value="1"/>
</dbReference>
<dbReference type="Proteomes" id="UP001151518">
    <property type="component" value="Unassembled WGS sequence"/>
</dbReference>
<organism evidence="2 3">
    <name type="scientific">Coemansia spiralis</name>
    <dbReference type="NCBI Taxonomy" id="417178"/>
    <lineage>
        <taxon>Eukaryota</taxon>
        <taxon>Fungi</taxon>
        <taxon>Fungi incertae sedis</taxon>
        <taxon>Zoopagomycota</taxon>
        <taxon>Kickxellomycotina</taxon>
        <taxon>Kickxellomycetes</taxon>
        <taxon>Kickxellales</taxon>
        <taxon>Kickxellaceae</taxon>
        <taxon>Coemansia</taxon>
    </lineage>
</organism>
<dbReference type="PANTHER" id="PTHR42886:SF53">
    <property type="entry name" value="ALPHA_BETA-HYDROLASES SUPERFAMILY PROTEIN"/>
    <property type="match status" value="1"/>
</dbReference>
<dbReference type="InterPro" id="IPR029058">
    <property type="entry name" value="AB_hydrolase_fold"/>
</dbReference>
<dbReference type="EMBL" id="JANBTW010000032">
    <property type="protein sequence ID" value="KAJ2677494.1"/>
    <property type="molecule type" value="Genomic_DNA"/>
</dbReference>